<name>A0A0D3D439_BRAOL</name>
<feature type="region of interest" description="Disordered" evidence="1">
    <location>
        <begin position="221"/>
        <end position="243"/>
    </location>
</feature>
<dbReference type="Proteomes" id="UP000032141">
    <property type="component" value="Chromosome C7"/>
</dbReference>
<accession>A0A0D3D439</accession>
<feature type="compositionally biased region" description="Basic and acidic residues" evidence="1">
    <location>
        <begin position="115"/>
        <end position="144"/>
    </location>
</feature>
<dbReference type="eggNOG" id="KOG0017">
    <property type="taxonomic scope" value="Eukaryota"/>
</dbReference>
<feature type="compositionally biased region" description="Polar residues" evidence="1">
    <location>
        <begin position="149"/>
        <end position="166"/>
    </location>
</feature>
<feature type="compositionally biased region" description="Polar residues" evidence="1">
    <location>
        <begin position="225"/>
        <end position="243"/>
    </location>
</feature>
<protein>
    <submittedName>
        <fullName evidence="2">Uncharacterized protein</fullName>
    </submittedName>
</protein>
<sequence length="369" mass="42353">MDVWSLRRDRAPARAWSLRSDRAEHVFGRCVTILLELLSDDSRFFRKGARTRVFSPTALAAKAFTLLKLTSEFLKQYSMFIDRETSDVDHWSIVSGISFKVAVEALRKTLWKTSLKDPGSDQKSKRRNPRNDKNIHHGEEKTQEAHNYAINSRPEQGRTTGNTWTRNPNYDENTFCDFHQARGHSTINCKVFGARLAAKLLAGELAEVSSAKDLIRDSYRPPRNELSSWTSPVRRTAERSNTNSTRPFAELDQTRIQLSRSPSWTSPVRRTAELNRTRIQLGRSPSWIEHGFSLAVRQAGPVQFGEGPSWIEHGFSSTFRQVGPVRFGERPSWIDRSPSSPRPRNSSPEIASNSFLFHLDRMYRWNFTI</sequence>
<dbReference type="Gramene" id="Bo7g022830.1">
    <property type="protein sequence ID" value="Bo7g022830.1"/>
    <property type="gene ID" value="Bo7g022830"/>
</dbReference>
<reference evidence="2 3" key="1">
    <citation type="journal article" date="2014" name="Genome Biol.">
        <title>Transcriptome and methylome profiling reveals relics of genome dominance in the mesopolyploid Brassica oleracea.</title>
        <authorList>
            <person name="Parkin I.A."/>
            <person name="Koh C."/>
            <person name="Tang H."/>
            <person name="Robinson S.J."/>
            <person name="Kagale S."/>
            <person name="Clarke W.E."/>
            <person name="Town C.D."/>
            <person name="Nixon J."/>
            <person name="Krishnakumar V."/>
            <person name="Bidwell S.L."/>
            <person name="Denoeud F."/>
            <person name="Belcram H."/>
            <person name="Links M.G."/>
            <person name="Just J."/>
            <person name="Clarke C."/>
            <person name="Bender T."/>
            <person name="Huebert T."/>
            <person name="Mason A.S."/>
            <person name="Pires J.C."/>
            <person name="Barker G."/>
            <person name="Moore J."/>
            <person name="Walley P.G."/>
            <person name="Manoli S."/>
            <person name="Batley J."/>
            <person name="Edwards D."/>
            <person name="Nelson M.N."/>
            <person name="Wang X."/>
            <person name="Paterson A.H."/>
            <person name="King G."/>
            <person name="Bancroft I."/>
            <person name="Chalhoub B."/>
            <person name="Sharpe A.G."/>
        </authorList>
    </citation>
    <scope>NUCLEOTIDE SEQUENCE</scope>
    <source>
        <strain evidence="2 3">cv. TO1000</strain>
    </source>
</reference>
<evidence type="ECO:0000256" key="1">
    <source>
        <dbReference type="SAM" id="MobiDB-lite"/>
    </source>
</evidence>
<proteinExistence type="predicted"/>
<dbReference type="AlphaFoldDB" id="A0A0D3D439"/>
<organism evidence="2 3">
    <name type="scientific">Brassica oleracea var. oleracea</name>
    <dbReference type="NCBI Taxonomy" id="109376"/>
    <lineage>
        <taxon>Eukaryota</taxon>
        <taxon>Viridiplantae</taxon>
        <taxon>Streptophyta</taxon>
        <taxon>Embryophyta</taxon>
        <taxon>Tracheophyta</taxon>
        <taxon>Spermatophyta</taxon>
        <taxon>Magnoliopsida</taxon>
        <taxon>eudicotyledons</taxon>
        <taxon>Gunneridae</taxon>
        <taxon>Pentapetalae</taxon>
        <taxon>rosids</taxon>
        <taxon>malvids</taxon>
        <taxon>Brassicales</taxon>
        <taxon>Brassicaceae</taxon>
        <taxon>Brassiceae</taxon>
        <taxon>Brassica</taxon>
    </lineage>
</organism>
<reference evidence="2" key="2">
    <citation type="submission" date="2015-03" db="UniProtKB">
        <authorList>
            <consortium name="EnsemblPlants"/>
        </authorList>
    </citation>
    <scope>IDENTIFICATION</scope>
</reference>
<dbReference type="HOGENOM" id="CLU_750881_0_0_1"/>
<evidence type="ECO:0000313" key="3">
    <source>
        <dbReference type="Proteomes" id="UP000032141"/>
    </source>
</evidence>
<evidence type="ECO:0000313" key="2">
    <source>
        <dbReference type="EnsemblPlants" id="Bo7g022830.1"/>
    </source>
</evidence>
<feature type="region of interest" description="Disordered" evidence="1">
    <location>
        <begin position="115"/>
        <end position="166"/>
    </location>
</feature>
<dbReference type="EnsemblPlants" id="Bo7g022830.1">
    <property type="protein sequence ID" value="Bo7g022830.1"/>
    <property type="gene ID" value="Bo7g022830"/>
</dbReference>
<keyword evidence="3" id="KW-1185">Reference proteome</keyword>